<dbReference type="Proteomes" id="UP000177811">
    <property type="component" value="Unassembled WGS sequence"/>
</dbReference>
<dbReference type="InterPro" id="IPR013324">
    <property type="entry name" value="RNA_pol_sigma_r3/r4-like"/>
</dbReference>
<evidence type="ECO:0008006" key="10">
    <source>
        <dbReference type="Google" id="ProtNLM"/>
    </source>
</evidence>
<evidence type="ECO:0000256" key="5">
    <source>
        <dbReference type="ARBA" id="ARBA00023163"/>
    </source>
</evidence>
<dbReference type="Pfam" id="PF04542">
    <property type="entry name" value="Sigma70_r2"/>
    <property type="match status" value="1"/>
</dbReference>
<dbReference type="EMBL" id="MHQL01000007">
    <property type="protein sequence ID" value="OHA03847.1"/>
    <property type="molecule type" value="Genomic_DNA"/>
</dbReference>
<dbReference type="InterPro" id="IPR036388">
    <property type="entry name" value="WH-like_DNA-bd_sf"/>
</dbReference>
<dbReference type="SUPFAM" id="SSF88946">
    <property type="entry name" value="Sigma2 domain of RNA polymerase sigma factors"/>
    <property type="match status" value="1"/>
</dbReference>
<keyword evidence="3" id="KW-0731">Sigma factor</keyword>
<dbReference type="InterPro" id="IPR014284">
    <property type="entry name" value="RNA_pol_sigma-70_dom"/>
</dbReference>
<dbReference type="GO" id="GO:0003677">
    <property type="term" value="F:DNA binding"/>
    <property type="evidence" value="ECO:0007669"/>
    <property type="project" value="UniProtKB-KW"/>
</dbReference>
<evidence type="ECO:0000256" key="1">
    <source>
        <dbReference type="ARBA" id="ARBA00010641"/>
    </source>
</evidence>
<dbReference type="CDD" id="cd06171">
    <property type="entry name" value="Sigma70_r4"/>
    <property type="match status" value="1"/>
</dbReference>
<keyword evidence="5" id="KW-0804">Transcription</keyword>
<comment type="caution">
    <text evidence="8">The sequence shown here is derived from an EMBL/GenBank/DDBJ whole genome shotgun (WGS) entry which is preliminary data.</text>
</comment>
<dbReference type="InterPro" id="IPR007627">
    <property type="entry name" value="RNA_pol_sigma70_r2"/>
</dbReference>
<sequence>MNTQDQFLKAYDELADAIFRHCYFRVYSRERAQDLMQEAFCRTWQYLVKGKHIDNLKAFIYRVANNLIIDEARKRKEVSLDALQAEGFNPLDARAHGALGTAVQVGEIKRMLESIDDGYREVIVMRYLDDLQPKEIAHILNESENAISVRIHRGIKKIKEVIEHDRA</sequence>
<organism evidence="8 9">
    <name type="scientific">Candidatus Sungbacteria bacterium RIFCSPHIGHO2_02_FULL_51_29</name>
    <dbReference type="NCBI Taxonomy" id="1802273"/>
    <lineage>
        <taxon>Bacteria</taxon>
        <taxon>Candidatus Sungiibacteriota</taxon>
    </lineage>
</organism>
<dbReference type="Gene3D" id="1.10.10.10">
    <property type="entry name" value="Winged helix-like DNA-binding domain superfamily/Winged helix DNA-binding domain"/>
    <property type="match status" value="1"/>
</dbReference>
<proteinExistence type="inferred from homology"/>
<feature type="domain" description="RNA polymerase sigma-70 region 2" evidence="6">
    <location>
        <begin position="11"/>
        <end position="76"/>
    </location>
</feature>
<feature type="domain" description="RNA polymerase sigma factor 70 region 4 type 2" evidence="7">
    <location>
        <begin position="107"/>
        <end position="158"/>
    </location>
</feature>
<evidence type="ECO:0000259" key="7">
    <source>
        <dbReference type="Pfam" id="PF08281"/>
    </source>
</evidence>
<dbReference type="GO" id="GO:0016987">
    <property type="term" value="F:sigma factor activity"/>
    <property type="evidence" value="ECO:0007669"/>
    <property type="project" value="UniProtKB-KW"/>
</dbReference>
<reference evidence="8 9" key="1">
    <citation type="journal article" date="2016" name="Nat. Commun.">
        <title>Thousands of microbial genomes shed light on interconnected biogeochemical processes in an aquifer system.</title>
        <authorList>
            <person name="Anantharaman K."/>
            <person name="Brown C.T."/>
            <person name="Hug L.A."/>
            <person name="Sharon I."/>
            <person name="Castelle C.J."/>
            <person name="Probst A.J."/>
            <person name="Thomas B.C."/>
            <person name="Singh A."/>
            <person name="Wilkins M.J."/>
            <person name="Karaoz U."/>
            <person name="Brodie E.L."/>
            <person name="Williams K.H."/>
            <person name="Hubbard S.S."/>
            <person name="Banfield J.F."/>
        </authorList>
    </citation>
    <scope>NUCLEOTIDE SEQUENCE [LARGE SCALE GENOMIC DNA]</scope>
</reference>
<name>A0A1G2KWM3_9BACT</name>
<dbReference type="PANTHER" id="PTHR43133">
    <property type="entry name" value="RNA POLYMERASE ECF-TYPE SIGMA FACTO"/>
    <property type="match status" value="1"/>
</dbReference>
<evidence type="ECO:0000256" key="3">
    <source>
        <dbReference type="ARBA" id="ARBA00023082"/>
    </source>
</evidence>
<dbReference type="PANTHER" id="PTHR43133:SF8">
    <property type="entry name" value="RNA POLYMERASE SIGMA FACTOR HI_1459-RELATED"/>
    <property type="match status" value="1"/>
</dbReference>
<accession>A0A1G2KWM3</accession>
<dbReference type="InterPro" id="IPR013325">
    <property type="entry name" value="RNA_pol_sigma_r2"/>
</dbReference>
<evidence type="ECO:0000259" key="6">
    <source>
        <dbReference type="Pfam" id="PF04542"/>
    </source>
</evidence>
<keyword evidence="2" id="KW-0805">Transcription regulation</keyword>
<protein>
    <recommendedName>
        <fullName evidence="10">RNA polymerase sigma factor</fullName>
    </recommendedName>
</protein>
<dbReference type="GO" id="GO:0006352">
    <property type="term" value="P:DNA-templated transcription initiation"/>
    <property type="evidence" value="ECO:0007669"/>
    <property type="project" value="InterPro"/>
</dbReference>
<dbReference type="AlphaFoldDB" id="A0A1G2KWM3"/>
<dbReference type="NCBIfam" id="TIGR02937">
    <property type="entry name" value="sigma70-ECF"/>
    <property type="match status" value="1"/>
</dbReference>
<dbReference type="InterPro" id="IPR039425">
    <property type="entry name" value="RNA_pol_sigma-70-like"/>
</dbReference>
<evidence type="ECO:0000256" key="2">
    <source>
        <dbReference type="ARBA" id="ARBA00023015"/>
    </source>
</evidence>
<comment type="similarity">
    <text evidence="1">Belongs to the sigma-70 factor family. ECF subfamily.</text>
</comment>
<evidence type="ECO:0000256" key="4">
    <source>
        <dbReference type="ARBA" id="ARBA00023125"/>
    </source>
</evidence>
<evidence type="ECO:0000313" key="9">
    <source>
        <dbReference type="Proteomes" id="UP000177811"/>
    </source>
</evidence>
<dbReference type="SUPFAM" id="SSF88659">
    <property type="entry name" value="Sigma3 and sigma4 domains of RNA polymerase sigma factors"/>
    <property type="match status" value="1"/>
</dbReference>
<keyword evidence="4" id="KW-0238">DNA-binding</keyword>
<evidence type="ECO:0000313" key="8">
    <source>
        <dbReference type="EMBL" id="OHA03847.1"/>
    </source>
</evidence>
<dbReference type="Gene3D" id="1.10.1740.10">
    <property type="match status" value="1"/>
</dbReference>
<dbReference type="Pfam" id="PF08281">
    <property type="entry name" value="Sigma70_r4_2"/>
    <property type="match status" value="1"/>
</dbReference>
<dbReference type="InterPro" id="IPR013249">
    <property type="entry name" value="RNA_pol_sigma70_r4_t2"/>
</dbReference>
<gene>
    <name evidence="8" type="ORF">A3C16_05175</name>
</gene>